<evidence type="ECO:0000313" key="3">
    <source>
        <dbReference type="EMBL" id="EDV27187.1"/>
    </source>
</evidence>
<dbReference type="STRING" id="10228.B3RT94"/>
<feature type="region of interest" description="Disordered" evidence="2">
    <location>
        <begin position="1"/>
        <end position="35"/>
    </location>
</feature>
<feature type="compositionally biased region" description="Acidic residues" evidence="2">
    <location>
        <begin position="21"/>
        <end position="35"/>
    </location>
</feature>
<dbReference type="CTD" id="6751864"/>
<evidence type="ECO:0000256" key="2">
    <source>
        <dbReference type="SAM" id="MobiDB-lite"/>
    </source>
</evidence>
<keyword evidence="4" id="KW-1185">Reference proteome</keyword>
<dbReference type="AlphaFoldDB" id="B3RT94"/>
<dbReference type="Pfam" id="PF15558">
    <property type="entry name" value="DUF4659"/>
    <property type="match status" value="1"/>
</dbReference>
<feature type="region of interest" description="Disordered" evidence="2">
    <location>
        <begin position="177"/>
        <end position="218"/>
    </location>
</feature>
<gene>
    <name evidence="3" type="ORF">TRIADDRAFT_54883</name>
</gene>
<feature type="compositionally biased region" description="Basic and acidic residues" evidence="2">
    <location>
        <begin position="177"/>
        <end position="186"/>
    </location>
</feature>
<dbReference type="PANTHER" id="PTHR33663:SF2">
    <property type="entry name" value="COILED-COIL DOMAIN-CONTAINING PROTEIN 177"/>
    <property type="match status" value="1"/>
</dbReference>
<organism evidence="3 4">
    <name type="scientific">Trichoplax adhaerens</name>
    <name type="common">Trichoplax reptans</name>
    <dbReference type="NCBI Taxonomy" id="10228"/>
    <lineage>
        <taxon>Eukaryota</taxon>
        <taxon>Metazoa</taxon>
        <taxon>Placozoa</taxon>
        <taxon>Uniplacotomia</taxon>
        <taxon>Trichoplacea</taxon>
        <taxon>Trichoplacidae</taxon>
        <taxon>Trichoplax</taxon>
    </lineage>
</organism>
<dbReference type="InParanoid" id="B3RT94"/>
<dbReference type="EMBL" id="DS985243">
    <property type="protein sequence ID" value="EDV27187.1"/>
    <property type="molecule type" value="Genomic_DNA"/>
</dbReference>
<feature type="compositionally biased region" description="Basic residues" evidence="2">
    <location>
        <begin position="193"/>
        <end position="218"/>
    </location>
</feature>
<feature type="coiled-coil region" evidence="1">
    <location>
        <begin position="275"/>
        <end position="474"/>
    </location>
</feature>
<dbReference type="RefSeq" id="XP_002111183.1">
    <property type="nucleotide sequence ID" value="XM_002111147.1"/>
</dbReference>
<evidence type="ECO:0000313" key="4">
    <source>
        <dbReference type="Proteomes" id="UP000009022"/>
    </source>
</evidence>
<dbReference type="InterPro" id="IPR029090">
    <property type="entry name" value="DUF4659"/>
</dbReference>
<reference evidence="3 4" key="1">
    <citation type="journal article" date="2008" name="Nature">
        <title>The Trichoplax genome and the nature of placozoans.</title>
        <authorList>
            <person name="Srivastava M."/>
            <person name="Begovic E."/>
            <person name="Chapman J."/>
            <person name="Putnam N.H."/>
            <person name="Hellsten U."/>
            <person name="Kawashima T."/>
            <person name="Kuo A."/>
            <person name="Mitros T."/>
            <person name="Salamov A."/>
            <person name="Carpenter M.L."/>
            <person name="Signorovitch A.Y."/>
            <person name="Moreno M.A."/>
            <person name="Kamm K."/>
            <person name="Grimwood J."/>
            <person name="Schmutz J."/>
            <person name="Shapiro H."/>
            <person name="Grigoriev I.V."/>
            <person name="Buss L.W."/>
            <person name="Schierwater B."/>
            <person name="Dellaporta S.L."/>
            <person name="Rokhsar D.S."/>
        </authorList>
    </citation>
    <scope>NUCLEOTIDE SEQUENCE [LARGE SCALE GENOMIC DNA]</scope>
    <source>
        <strain evidence="3 4">Grell-BS-1999</strain>
    </source>
</reference>
<keyword evidence="1" id="KW-0175">Coiled coil</keyword>
<dbReference type="Proteomes" id="UP000009022">
    <property type="component" value="Unassembled WGS sequence"/>
</dbReference>
<accession>B3RT94</accession>
<evidence type="ECO:0000256" key="1">
    <source>
        <dbReference type="SAM" id="Coils"/>
    </source>
</evidence>
<dbReference type="OrthoDB" id="200110at2759"/>
<dbReference type="PANTHER" id="PTHR33663">
    <property type="entry name" value="COILED-COIL DOMAIN-CONTAINING PROTEIN 177"/>
    <property type="match status" value="1"/>
</dbReference>
<protein>
    <submittedName>
        <fullName evidence="3">Uncharacterized protein</fullName>
    </submittedName>
</protein>
<dbReference type="eggNOG" id="ENOG502QVGE">
    <property type="taxonomic scope" value="Eukaryota"/>
</dbReference>
<dbReference type="OMA" id="GPFSQHN"/>
<name>B3RT94_TRIAD</name>
<dbReference type="HOGENOM" id="CLU_017921_0_0_1"/>
<proteinExistence type="predicted"/>
<dbReference type="GeneID" id="6751864"/>
<sequence>MATKTVKRPSQGNELILGATVDDDEQNILQDDGDSDDKEVEEIMMLNLYNFDDDKMQNCRYILTSPRSLEACARHDIKPTELLYKSLSEVEIQCKEADPNLSYSQIYTNYRDMEAERRRKLKLCREERERMMWQENETIATDVVDPPHEEIKESGRTGKVLRKYSNDELERIVSEFRRESLPHSEQDVPQMIVKKHSKPKSKKQPARNRNSKVIKNRKKKLESINIGVPEKDRKIIELMLNRHREEEESDRVRRLANLNWEQQRLALDEKMAMNLNRKKEEIRESNRARLAAQEQQKAKVDYENEVQRKFKIEKIQEKDAKLAAITSAKQKLLEQQIQLKILQDQSKKKNQEYNLKVEEEYRNAKAIQNHLRNLRIEENARINRQIRSREDQLRIGANNLKSELEHDKKKYDNEMKTREDQHYLQNSIELKHLRADTNYKRQQQIKAEEMRAEIMKMQKQFRKQQETAKLMTEEHDEWLKHLQLEEDLKLEKAETIAALVKEEKRFRAKEQREARQAGQKLNMKKIKKQEELKQRYTTAQAMSKDRKRQQIAAAKEENLSKLRDTARATSLMRYKVKEMTAKSSIGILLESLGTDQHHNLSGKL</sequence>
<dbReference type="KEGG" id="tad:TRIADDRAFT_54883"/>